<dbReference type="InterPro" id="IPR014729">
    <property type="entry name" value="Rossmann-like_a/b/a_fold"/>
</dbReference>
<dbReference type="InterPro" id="IPR001962">
    <property type="entry name" value="Asn_synthase"/>
</dbReference>
<dbReference type="Gene3D" id="3.40.50.620">
    <property type="entry name" value="HUPs"/>
    <property type="match status" value="1"/>
</dbReference>
<dbReference type="PANTHER" id="PTHR11772:SF48">
    <property type="entry name" value="ASPARAGINE SYNTHETASE [GLUTAMINE-HYDROLYZING] 1"/>
    <property type="match status" value="1"/>
</dbReference>
<evidence type="ECO:0000256" key="1">
    <source>
        <dbReference type="ARBA" id="ARBA00022741"/>
    </source>
</evidence>
<dbReference type="Pfam" id="PF00733">
    <property type="entry name" value="Asn_synthase"/>
    <property type="match status" value="1"/>
</dbReference>
<protein>
    <submittedName>
        <fullName evidence="4">Asparagine synthetase</fullName>
    </submittedName>
</protein>
<dbReference type="GO" id="GO:0005524">
    <property type="term" value="F:ATP binding"/>
    <property type="evidence" value="ECO:0007669"/>
    <property type="project" value="UniProtKB-KW"/>
</dbReference>
<dbReference type="InterPro" id="IPR050795">
    <property type="entry name" value="Asn_Synthetase"/>
</dbReference>
<keyword evidence="5" id="KW-1185">Reference proteome</keyword>
<evidence type="ECO:0000256" key="2">
    <source>
        <dbReference type="ARBA" id="ARBA00022840"/>
    </source>
</evidence>
<reference evidence="4 5" key="1">
    <citation type="journal article" date="2020" name="Nat. Commun.">
        <title>Genome of Tripterygium wilfordii and identification of cytochrome P450 involved in triptolide biosynthesis.</title>
        <authorList>
            <person name="Tu L."/>
            <person name="Su P."/>
            <person name="Zhang Z."/>
            <person name="Gao L."/>
            <person name="Wang J."/>
            <person name="Hu T."/>
            <person name="Zhou J."/>
            <person name="Zhang Y."/>
            <person name="Zhao Y."/>
            <person name="Liu Y."/>
            <person name="Song Y."/>
            <person name="Tong Y."/>
            <person name="Lu Y."/>
            <person name="Yang J."/>
            <person name="Xu C."/>
            <person name="Jia M."/>
            <person name="Peters R.J."/>
            <person name="Huang L."/>
            <person name="Gao W."/>
        </authorList>
    </citation>
    <scope>NUCLEOTIDE SEQUENCE [LARGE SCALE GENOMIC DNA]</scope>
    <source>
        <strain evidence="5">cv. XIE 37</strain>
        <tissue evidence="4">Leaf</tissue>
    </source>
</reference>
<sequence>MEVENPSLEWFDPSWVPTLSAPWLANASHANTYDDVRTIRASTPMFLISRKIKSLGVKMIIPREGSDGIFGGYIHFRKAPNKEEFHYETCHKGSEARVPFSNKEFIDVAMVVDPEWKMMIDKMMQHAGHIIPHNTPTTREAYYYRMIFERLFPQGFIPAV</sequence>
<dbReference type="InParanoid" id="A0A7J7C0M9"/>
<dbReference type="GO" id="GO:0004066">
    <property type="term" value="F:asparagine synthase (glutamine-hydrolyzing) activity"/>
    <property type="evidence" value="ECO:0007669"/>
    <property type="project" value="InterPro"/>
</dbReference>
<evidence type="ECO:0000313" key="4">
    <source>
        <dbReference type="EMBL" id="KAF5727326.1"/>
    </source>
</evidence>
<dbReference type="CDD" id="cd01991">
    <property type="entry name" value="Asn_synthase_B_C"/>
    <property type="match status" value="1"/>
</dbReference>
<evidence type="ECO:0000313" key="5">
    <source>
        <dbReference type="Proteomes" id="UP000593562"/>
    </source>
</evidence>
<dbReference type="PANTHER" id="PTHR11772">
    <property type="entry name" value="ASPARAGINE SYNTHETASE"/>
    <property type="match status" value="1"/>
</dbReference>
<organism evidence="4 5">
    <name type="scientific">Tripterygium wilfordii</name>
    <name type="common">Thunder God vine</name>
    <dbReference type="NCBI Taxonomy" id="458696"/>
    <lineage>
        <taxon>Eukaryota</taxon>
        <taxon>Viridiplantae</taxon>
        <taxon>Streptophyta</taxon>
        <taxon>Embryophyta</taxon>
        <taxon>Tracheophyta</taxon>
        <taxon>Spermatophyta</taxon>
        <taxon>Magnoliopsida</taxon>
        <taxon>eudicotyledons</taxon>
        <taxon>Gunneridae</taxon>
        <taxon>Pentapetalae</taxon>
        <taxon>rosids</taxon>
        <taxon>fabids</taxon>
        <taxon>Celastrales</taxon>
        <taxon>Celastraceae</taxon>
        <taxon>Tripterygium</taxon>
    </lineage>
</organism>
<dbReference type="EMBL" id="JAAARO010000022">
    <property type="protein sequence ID" value="KAF5727326.1"/>
    <property type="molecule type" value="Genomic_DNA"/>
</dbReference>
<dbReference type="SUPFAM" id="SSF52402">
    <property type="entry name" value="Adenine nucleotide alpha hydrolases-like"/>
    <property type="match status" value="1"/>
</dbReference>
<proteinExistence type="predicted"/>
<accession>A0A7J7C0M9</accession>
<comment type="caution">
    <text evidence="4">The sequence shown here is derived from an EMBL/GenBank/DDBJ whole genome shotgun (WGS) entry which is preliminary data.</text>
</comment>
<dbReference type="Proteomes" id="UP000593562">
    <property type="component" value="Unassembled WGS sequence"/>
</dbReference>
<dbReference type="GO" id="GO:0005829">
    <property type="term" value="C:cytosol"/>
    <property type="evidence" value="ECO:0007669"/>
    <property type="project" value="TreeGrafter"/>
</dbReference>
<keyword evidence="1" id="KW-0547">Nucleotide-binding</keyword>
<name>A0A7J7C0M9_TRIWF</name>
<gene>
    <name evidence="4" type="ORF">HS088_TW22G01019</name>
</gene>
<dbReference type="GO" id="GO:0006529">
    <property type="term" value="P:asparagine biosynthetic process"/>
    <property type="evidence" value="ECO:0007669"/>
    <property type="project" value="InterPro"/>
</dbReference>
<keyword evidence="2" id="KW-0067">ATP-binding</keyword>
<feature type="domain" description="Asparagine synthetase" evidence="3">
    <location>
        <begin position="32"/>
        <end position="83"/>
    </location>
</feature>
<evidence type="ECO:0000259" key="3">
    <source>
        <dbReference type="Pfam" id="PF00733"/>
    </source>
</evidence>
<dbReference type="AlphaFoldDB" id="A0A7J7C0M9"/>